<dbReference type="PROSITE" id="PS50109">
    <property type="entry name" value="HIS_KIN"/>
    <property type="match status" value="1"/>
</dbReference>
<dbReference type="CDD" id="cd00082">
    <property type="entry name" value="HisKA"/>
    <property type="match status" value="1"/>
</dbReference>
<sequence>MIQKIILTLLRGFFCNFEKSFQAFRGNIRCLNTETRMSLNVLFVGLIIFVFLILISFKNVNATEKVTLQLRWDHQFQFAGYYAAKWQGYYERAGFDVAIQSAVTPDGQIVSSVEAVAKGDADFGVGAADIIMGRDKGYPLVVLAVIFQQSAAEFYVREGTELNSLADLTRLRVARNVNDLIDVEFQAMLQSEGIDSALVPPYPHEIGLEHLLKGRVDVMPGYRISVPYHAHFRGVKLKSFRPSSYGIDFYGDSLFTRKQLIKENQEAVRRFAKATLEGWKYALDYPDEVADRITHELTRSAPSVNLIGLNKFQIKGIRELTLYPVVQLGHVNPNRWRRMHTFLKRAGVVESEFSEDIIFDPVRRGQERASRIQKILLTGLFSIFMVALLSLCWIILLRKAVAKRTRALISANKELEDEIEERKHAEKLLEETVKDLRETRDKLGRQEKLVMLGQLSGGIAHELRNPLGAIRNAVYFLNMIMDDAKPEMKETVGIIAKEVGISERIINSLLGFARSKPPCFQKTDISSLIQEILAQTSVPKTIEVIIRTDDIPTDFQADADHLSQIFRNLIRNAVQAMPEGGKLIIGSEIQSPDWMIIFFTDTGEGIAEEHLDKIFEPLFTTKSRGTGIGLSLSKSLAEGHGGDIEVRSEVGKGSTFMVKLPLEKKIKGDV</sequence>
<dbReference type="AlphaFoldDB" id="A0A975GMG5"/>
<evidence type="ECO:0000256" key="2">
    <source>
        <dbReference type="ARBA" id="ARBA00012438"/>
    </source>
</evidence>
<evidence type="ECO:0000256" key="1">
    <source>
        <dbReference type="ARBA" id="ARBA00000085"/>
    </source>
</evidence>
<dbReference type="Gene3D" id="3.40.190.10">
    <property type="entry name" value="Periplasmic binding protein-like II"/>
    <property type="match status" value="2"/>
</dbReference>
<dbReference type="InterPro" id="IPR004358">
    <property type="entry name" value="Sig_transdc_His_kin-like_C"/>
</dbReference>
<keyword evidence="5" id="KW-0547">Nucleotide-binding</keyword>
<protein>
    <recommendedName>
        <fullName evidence="2">histidine kinase</fullName>
        <ecNumber evidence="2">2.7.13.3</ecNumber>
    </recommendedName>
</protein>
<keyword evidence="3" id="KW-0597">Phosphoprotein</keyword>
<evidence type="ECO:0000313" key="13">
    <source>
        <dbReference type="Proteomes" id="UP000663722"/>
    </source>
</evidence>
<keyword evidence="4" id="KW-0808">Transferase</keyword>
<feature type="coiled-coil region" evidence="9">
    <location>
        <begin position="408"/>
        <end position="449"/>
    </location>
</feature>
<dbReference type="Pfam" id="PF00512">
    <property type="entry name" value="HisKA"/>
    <property type="match status" value="1"/>
</dbReference>
<dbReference type="SUPFAM" id="SSF55874">
    <property type="entry name" value="ATPase domain of HSP90 chaperone/DNA topoisomerase II/histidine kinase"/>
    <property type="match status" value="1"/>
</dbReference>
<dbReference type="Pfam" id="PF02518">
    <property type="entry name" value="HATPase_c"/>
    <property type="match status" value="1"/>
</dbReference>
<reference evidence="12" key="1">
    <citation type="journal article" date="2021" name="Microb. Physiol.">
        <title>Proteogenomic Insights into the Physiology of Marine, Sulfate-Reducing, Filamentous Desulfonema limicola and Desulfonema magnum.</title>
        <authorList>
            <person name="Schnaars V."/>
            <person name="Wohlbrand L."/>
            <person name="Scheve S."/>
            <person name="Hinrichs C."/>
            <person name="Reinhardt R."/>
            <person name="Rabus R."/>
        </authorList>
    </citation>
    <scope>NUCLEOTIDE SEQUENCE</scope>
    <source>
        <strain evidence="12">4be13</strain>
    </source>
</reference>
<dbReference type="EC" id="2.7.13.3" evidence="2"/>
<dbReference type="InterPro" id="IPR003661">
    <property type="entry name" value="HisK_dim/P_dom"/>
</dbReference>
<dbReference type="SUPFAM" id="SSF53850">
    <property type="entry name" value="Periplasmic binding protein-like II"/>
    <property type="match status" value="1"/>
</dbReference>
<gene>
    <name evidence="12" type="ORF">dnm_026640</name>
</gene>
<keyword evidence="8" id="KW-0902">Two-component regulatory system</keyword>
<dbReference type="KEGG" id="dmm:dnm_026640"/>
<dbReference type="PANTHER" id="PTHR43065">
    <property type="entry name" value="SENSOR HISTIDINE KINASE"/>
    <property type="match status" value="1"/>
</dbReference>
<dbReference type="InterPro" id="IPR036097">
    <property type="entry name" value="HisK_dim/P_sf"/>
</dbReference>
<keyword evidence="13" id="KW-1185">Reference proteome</keyword>
<keyword evidence="7" id="KW-0067">ATP-binding</keyword>
<evidence type="ECO:0000313" key="12">
    <source>
        <dbReference type="EMBL" id="QTA86640.1"/>
    </source>
</evidence>
<organism evidence="12 13">
    <name type="scientific">Desulfonema magnum</name>
    <dbReference type="NCBI Taxonomy" id="45655"/>
    <lineage>
        <taxon>Bacteria</taxon>
        <taxon>Pseudomonadati</taxon>
        <taxon>Thermodesulfobacteriota</taxon>
        <taxon>Desulfobacteria</taxon>
        <taxon>Desulfobacterales</taxon>
        <taxon>Desulfococcaceae</taxon>
        <taxon>Desulfonema</taxon>
    </lineage>
</organism>
<evidence type="ECO:0000259" key="11">
    <source>
        <dbReference type="PROSITE" id="PS50109"/>
    </source>
</evidence>
<dbReference type="Gene3D" id="1.10.287.130">
    <property type="match status" value="1"/>
</dbReference>
<keyword evidence="6" id="KW-0418">Kinase</keyword>
<evidence type="ECO:0000256" key="6">
    <source>
        <dbReference type="ARBA" id="ARBA00022777"/>
    </source>
</evidence>
<dbReference type="GO" id="GO:0005524">
    <property type="term" value="F:ATP binding"/>
    <property type="evidence" value="ECO:0007669"/>
    <property type="project" value="UniProtKB-KW"/>
</dbReference>
<dbReference type="GO" id="GO:0000155">
    <property type="term" value="F:phosphorelay sensor kinase activity"/>
    <property type="evidence" value="ECO:0007669"/>
    <property type="project" value="InterPro"/>
</dbReference>
<evidence type="ECO:0000256" key="7">
    <source>
        <dbReference type="ARBA" id="ARBA00022840"/>
    </source>
</evidence>
<evidence type="ECO:0000256" key="4">
    <source>
        <dbReference type="ARBA" id="ARBA00022679"/>
    </source>
</evidence>
<keyword evidence="10" id="KW-0472">Membrane</keyword>
<keyword evidence="9" id="KW-0175">Coiled coil</keyword>
<dbReference type="InterPro" id="IPR005467">
    <property type="entry name" value="His_kinase_dom"/>
</dbReference>
<name>A0A975GMG5_9BACT</name>
<dbReference type="PRINTS" id="PR00344">
    <property type="entry name" value="BCTRLSENSOR"/>
</dbReference>
<dbReference type="Pfam" id="PF09084">
    <property type="entry name" value="NMT1"/>
    <property type="match status" value="1"/>
</dbReference>
<dbReference type="Gene3D" id="3.30.565.10">
    <property type="entry name" value="Histidine kinase-like ATPase, C-terminal domain"/>
    <property type="match status" value="1"/>
</dbReference>
<evidence type="ECO:0000256" key="10">
    <source>
        <dbReference type="SAM" id="Phobius"/>
    </source>
</evidence>
<feature type="transmembrane region" description="Helical" evidence="10">
    <location>
        <begin position="375"/>
        <end position="396"/>
    </location>
</feature>
<dbReference type="Proteomes" id="UP000663722">
    <property type="component" value="Chromosome"/>
</dbReference>
<dbReference type="PANTHER" id="PTHR43065:SF10">
    <property type="entry name" value="PEROXIDE STRESS-ACTIVATED HISTIDINE KINASE MAK3"/>
    <property type="match status" value="1"/>
</dbReference>
<accession>A0A975GMG5</accession>
<comment type="catalytic activity">
    <reaction evidence="1">
        <text>ATP + protein L-histidine = ADP + protein N-phospho-L-histidine.</text>
        <dbReference type="EC" id="2.7.13.3"/>
    </reaction>
</comment>
<dbReference type="InterPro" id="IPR036890">
    <property type="entry name" value="HATPase_C_sf"/>
</dbReference>
<dbReference type="InterPro" id="IPR003594">
    <property type="entry name" value="HATPase_dom"/>
</dbReference>
<evidence type="ECO:0000256" key="3">
    <source>
        <dbReference type="ARBA" id="ARBA00022553"/>
    </source>
</evidence>
<keyword evidence="10" id="KW-1133">Transmembrane helix</keyword>
<proteinExistence type="predicted"/>
<feature type="transmembrane region" description="Helical" evidence="10">
    <location>
        <begin position="39"/>
        <end position="57"/>
    </location>
</feature>
<evidence type="ECO:0000256" key="5">
    <source>
        <dbReference type="ARBA" id="ARBA00022741"/>
    </source>
</evidence>
<dbReference type="RefSeq" id="WP_207682192.1">
    <property type="nucleotide sequence ID" value="NZ_CP061800.1"/>
</dbReference>
<dbReference type="SMART" id="SM00388">
    <property type="entry name" value="HisKA"/>
    <property type="match status" value="1"/>
</dbReference>
<dbReference type="InterPro" id="IPR015168">
    <property type="entry name" value="SsuA/THI5"/>
</dbReference>
<dbReference type="SMART" id="SM00387">
    <property type="entry name" value="HATPase_c"/>
    <property type="match status" value="1"/>
</dbReference>
<evidence type="ECO:0000256" key="8">
    <source>
        <dbReference type="ARBA" id="ARBA00023012"/>
    </source>
</evidence>
<keyword evidence="10" id="KW-0812">Transmembrane</keyword>
<dbReference type="SUPFAM" id="SSF47384">
    <property type="entry name" value="Homodimeric domain of signal transducing histidine kinase"/>
    <property type="match status" value="1"/>
</dbReference>
<dbReference type="EMBL" id="CP061800">
    <property type="protein sequence ID" value="QTA86640.1"/>
    <property type="molecule type" value="Genomic_DNA"/>
</dbReference>
<feature type="domain" description="Histidine kinase" evidence="11">
    <location>
        <begin position="458"/>
        <end position="664"/>
    </location>
</feature>
<evidence type="ECO:0000256" key="9">
    <source>
        <dbReference type="SAM" id="Coils"/>
    </source>
</evidence>